<dbReference type="PIRSF" id="PIRSF029826">
    <property type="entry name" value="UCP029826_pph"/>
    <property type="match status" value="1"/>
</dbReference>
<dbReference type="InterPro" id="IPR025984">
    <property type="entry name" value="DCTPP"/>
</dbReference>
<dbReference type="Gene3D" id="1.10.287.1080">
    <property type="entry name" value="MazG-like"/>
    <property type="match status" value="1"/>
</dbReference>
<gene>
    <name evidence="2" type="ORF">SVA_0509</name>
</gene>
<dbReference type="Pfam" id="PF12643">
    <property type="entry name" value="MazG-like"/>
    <property type="match status" value="1"/>
</dbReference>
<feature type="region of interest" description="Disordered" evidence="1">
    <location>
        <begin position="111"/>
        <end position="131"/>
    </location>
</feature>
<evidence type="ECO:0000256" key="1">
    <source>
        <dbReference type="SAM" id="MobiDB-lite"/>
    </source>
</evidence>
<dbReference type="SUPFAM" id="SSF101386">
    <property type="entry name" value="all-alpha NTP pyrophosphatases"/>
    <property type="match status" value="1"/>
</dbReference>
<dbReference type="KEGG" id="sva:SVA_0509"/>
<dbReference type="CDD" id="cd11537">
    <property type="entry name" value="NTP-PPase_RS21-C6_like"/>
    <property type="match status" value="1"/>
</dbReference>
<dbReference type="InterPro" id="IPR052555">
    <property type="entry name" value="dCTP_Pyrophosphatase"/>
</dbReference>
<accession>A0A1B4V0U8</accession>
<dbReference type="AlphaFoldDB" id="A0A1B4V0U8"/>
<proteinExistence type="predicted"/>
<dbReference type="EMBL" id="AP014936">
    <property type="protein sequence ID" value="BAU47090.1"/>
    <property type="molecule type" value="Genomic_DNA"/>
</dbReference>
<keyword evidence="2" id="KW-0378">Hydrolase</keyword>
<sequence length="131" mass="14796">MRDLDELKERLRAFARDRDWEQYHSPKNLSMALIVEAAELVEHFQWLTEAQSRALAPESRAAVEQEVADVFIYLVRLADLLGIDLMVAAERKIGLNEKKYPADRVRGSAAKYHAYAPEAPGSVPDDGRDGD</sequence>
<dbReference type="Proteomes" id="UP000218899">
    <property type="component" value="Chromosome"/>
</dbReference>
<dbReference type="PANTHER" id="PTHR46523">
    <property type="entry name" value="DCTP PYROPHOSPHATASE 1"/>
    <property type="match status" value="1"/>
</dbReference>
<dbReference type="RefSeq" id="WP_096458328.1">
    <property type="nucleotide sequence ID" value="NZ_AP014936.1"/>
</dbReference>
<dbReference type="GO" id="GO:0047429">
    <property type="term" value="F:nucleoside triphosphate diphosphatase activity"/>
    <property type="evidence" value="ECO:0007669"/>
    <property type="project" value="InterPro"/>
</dbReference>
<dbReference type="PANTHER" id="PTHR46523:SF1">
    <property type="entry name" value="DCTP PYROPHOSPHATASE 1"/>
    <property type="match status" value="1"/>
</dbReference>
<reference evidence="2 3" key="1">
    <citation type="submission" date="2015-08" db="EMBL/GenBank/DDBJ databases">
        <title>Complete genome sequence of Sulfurifustis variabilis.</title>
        <authorList>
            <person name="Miura A."/>
            <person name="Kojima H."/>
            <person name="Fukui M."/>
        </authorList>
    </citation>
    <scope>NUCLEOTIDE SEQUENCE [LARGE SCALE GENOMIC DNA]</scope>
    <source>
        <strain evidence="3">skN76</strain>
    </source>
</reference>
<evidence type="ECO:0000313" key="3">
    <source>
        <dbReference type="Proteomes" id="UP000218899"/>
    </source>
</evidence>
<name>A0A1B4V0U8_9GAMM</name>
<keyword evidence="3" id="KW-1185">Reference proteome</keyword>
<protein>
    <submittedName>
        <fullName evidence="2">Nucleotide pyrophosphohydrolase</fullName>
    </submittedName>
</protein>
<organism evidence="2 3">
    <name type="scientific">Sulfurifustis variabilis</name>
    <dbReference type="NCBI Taxonomy" id="1675686"/>
    <lineage>
        <taxon>Bacteria</taxon>
        <taxon>Pseudomonadati</taxon>
        <taxon>Pseudomonadota</taxon>
        <taxon>Gammaproteobacteria</taxon>
        <taxon>Acidiferrobacterales</taxon>
        <taxon>Acidiferrobacteraceae</taxon>
        <taxon>Sulfurifustis</taxon>
    </lineage>
</organism>
<dbReference type="OrthoDB" id="9791898at2"/>
<dbReference type="GO" id="GO:0009143">
    <property type="term" value="P:nucleoside triphosphate catabolic process"/>
    <property type="evidence" value="ECO:0007669"/>
    <property type="project" value="InterPro"/>
</dbReference>
<evidence type="ECO:0000313" key="2">
    <source>
        <dbReference type="EMBL" id="BAU47090.1"/>
    </source>
</evidence>